<reference evidence="1" key="1">
    <citation type="submission" date="2020-01" db="EMBL/GenBank/DDBJ databases">
        <authorList>
            <person name="Mishra B."/>
        </authorList>
    </citation>
    <scope>NUCLEOTIDE SEQUENCE [LARGE SCALE GENOMIC DNA]</scope>
</reference>
<name>A0A6D2J918_9BRAS</name>
<keyword evidence="2" id="KW-1185">Reference proteome</keyword>
<dbReference type="Proteomes" id="UP000467841">
    <property type="component" value="Unassembled WGS sequence"/>
</dbReference>
<dbReference type="EMBL" id="CACVBM020001174">
    <property type="protein sequence ID" value="CAA7037425.1"/>
    <property type="molecule type" value="Genomic_DNA"/>
</dbReference>
<proteinExistence type="predicted"/>
<accession>A0A6D2J918</accession>
<comment type="caution">
    <text evidence="1">The sequence shown here is derived from an EMBL/GenBank/DDBJ whole genome shotgun (WGS) entry which is preliminary data.</text>
</comment>
<evidence type="ECO:0000313" key="1">
    <source>
        <dbReference type="EMBL" id="CAA7037425.1"/>
    </source>
</evidence>
<evidence type="ECO:0000313" key="2">
    <source>
        <dbReference type="Proteomes" id="UP000467841"/>
    </source>
</evidence>
<sequence>MGSSFTEDQPRHLFRSWITGPREAKLFNLDGPKIWWSLLGHPLRPQRHLLLQCLICPAGPRSFNNRLTVYYPLDHLQMLQNGFTSVSNRL</sequence>
<gene>
    <name evidence="1" type="ORF">MERR_LOCUS24660</name>
</gene>
<protein>
    <submittedName>
        <fullName evidence="1">Uncharacterized protein</fullName>
    </submittedName>
</protein>
<organism evidence="1 2">
    <name type="scientific">Microthlaspi erraticum</name>
    <dbReference type="NCBI Taxonomy" id="1685480"/>
    <lineage>
        <taxon>Eukaryota</taxon>
        <taxon>Viridiplantae</taxon>
        <taxon>Streptophyta</taxon>
        <taxon>Embryophyta</taxon>
        <taxon>Tracheophyta</taxon>
        <taxon>Spermatophyta</taxon>
        <taxon>Magnoliopsida</taxon>
        <taxon>eudicotyledons</taxon>
        <taxon>Gunneridae</taxon>
        <taxon>Pentapetalae</taxon>
        <taxon>rosids</taxon>
        <taxon>malvids</taxon>
        <taxon>Brassicales</taxon>
        <taxon>Brassicaceae</taxon>
        <taxon>Coluteocarpeae</taxon>
        <taxon>Microthlaspi</taxon>
    </lineage>
</organism>
<dbReference type="AlphaFoldDB" id="A0A6D2J918"/>